<gene>
    <name evidence="4" type="ORF">ISN26_07075</name>
</gene>
<dbReference type="Pfam" id="PF02649">
    <property type="entry name" value="GCHY-1"/>
    <property type="match status" value="1"/>
</dbReference>
<dbReference type="Pfam" id="PF00117">
    <property type="entry name" value="GATase"/>
    <property type="match status" value="1"/>
</dbReference>
<feature type="region of interest" description="Disordered" evidence="2">
    <location>
        <begin position="119"/>
        <end position="210"/>
    </location>
</feature>
<evidence type="ECO:0000313" key="5">
    <source>
        <dbReference type="Proteomes" id="UP000604381"/>
    </source>
</evidence>
<dbReference type="InterPro" id="IPR029062">
    <property type="entry name" value="Class_I_gatase-like"/>
</dbReference>
<name>A0A930UHL2_9GAMM</name>
<reference evidence="4" key="1">
    <citation type="submission" date="2020-10" db="EMBL/GenBank/DDBJ databases">
        <title>An improved Amphimedon queenslandica hologenome assembly reveals how three proteobacterial symbionts can extend the metabolic phenotypic of their marine sponge host.</title>
        <authorList>
            <person name="Degnan B."/>
            <person name="Degnan S."/>
            <person name="Xiang X."/>
        </authorList>
    </citation>
    <scope>NUCLEOTIDE SEQUENCE</scope>
    <source>
        <strain evidence="4">AqS2</strain>
    </source>
</reference>
<feature type="domain" description="Glutamine amidotransferase" evidence="3">
    <location>
        <begin position="87"/>
        <end position="121"/>
    </location>
</feature>
<dbReference type="PANTHER" id="PTHR36445:SF1">
    <property type="entry name" value="GTP CYCLOHYDROLASE MPTA"/>
    <property type="match status" value="1"/>
</dbReference>
<dbReference type="PANTHER" id="PTHR36445">
    <property type="entry name" value="GTP CYCLOHYDROLASE MPTA"/>
    <property type="match status" value="1"/>
</dbReference>
<feature type="compositionally biased region" description="Basic residues" evidence="2">
    <location>
        <begin position="170"/>
        <end position="179"/>
    </location>
</feature>
<evidence type="ECO:0000256" key="1">
    <source>
        <dbReference type="ARBA" id="ARBA00022801"/>
    </source>
</evidence>
<dbReference type="Gene3D" id="3.10.270.10">
    <property type="entry name" value="Urate Oxidase"/>
    <property type="match status" value="1"/>
</dbReference>
<dbReference type="EMBL" id="JADHEI010000052">
    <property type="protein sequence ID" value="MBF2735813.1"/>
    <property type="molecule type" value="Genomic_DNA"/>
</dbReference>
<dbReference type="GO" id="GO:0003934">
    <property type="term" value="F:GTP cyclohydrolase I activity"/>
    <property type="evidence" value="ECO:0007669"/>
    <property type="project" value="InterPro"/>
</dbReference>
<evidence type="ECO:0000256" key="2">
    <source>
        <dbReference type="SAM" id="MobiDB-lite"/>
    </source>
</evidence>
<accession>A0A930UHL2</accession>
<comment type="caution">
    <text evidence="4">The sequence shown here is derived from an EMBL/GenBank/DDBJ whole genome shotgun (WGS) entry which is preliminary data.</text>
</comment>
<dbReference type="Proteomes" id="UP000604381">
    <property type="component" value="Unassembled WGS sequence"/>
</dbReference>
<evidence type="ECO:0000259" key="3">
    <source>
        <dbReference type="Pfam" id="PF00117"/>
    </source>
</evidence>
<evidence type="ECO:0000313" key="4">
    <source>
        <dbReference type="EMBL" id="MBF2735813.1"/>
    </source>
</evidence>
<dbReference type="SUPFAM" id="SSF52317">
    <property type="entry name" value="Class I glutamine amidotransferase-like"/>
    <property type="match status" value="1"/>
</dbReference>
<sequence>MMKIGLLICGKLPNPMERAGRGYARVIQEWLDPYLTSSVSFKTYRVYEGKLPPKTDSCDSYFVSGSRDSLLDNEPWMLKLTDFLLVAAKAQIPCFGLCFGHQVLAKALGGNVKQLGARRQDLEGGPRRGLAARVRQEDEPDLHPQRPGQQAAAALGAGRDLRVLPQRPVPPRRPRHRHAGAPGVHPGAVRGDPQPPRPAVQQGRDQGRAGLARHALQREGNGQVVHELRRSPCVNAPALADVQAGADARGVAVARAGIAGLAAPVAFADAGGELHQCLAQVTAWVAVPAAKRGAHMSRLAEAVGAWKDGEISLAALGAWAAARRAEQDSPAAGVEVAMTWLLARPAPASGRPSWLDYQVVAAATSTADGEELTAAVEVPVTTLCPCSKEVAAAGAHSQRSLLRAKIAVADAAACGIAALAGQLEGCASARLDAVLKRDDEKAVTEGAYARPRFAEDVVREAALLLTEAGHARWKLRVRNLESIHNHDAFAEASSEAQG</sequence>
<dbReference type="InterPro" id="IPR003801">
    <property type="entry name" value="GTP_cyclohydrolase_FolE2/MptA"/>
</dbReference>
<dbReference type="AlphaFoldDB" id="A0A930UHL2"/>
<organism evidence="4 5">
    <name type="scientific">Candidatus Amphirhobacter heronislandensis</name>
    <dbReference type="NCBI Taxonomy" id="1732024"/>
    <lineage>
        <taxon>Bacteria</taxon>
        <taxon>Pseudomonadati</taxon>
        <taxon>Pseudomonadota</taxon>
        <taxon>Gammaproteobacteria</taxon>
        <taxon>Candidatus Tethybacterales</taxon>
        <taxon>Candidatus Tethybacteraceae</taxon>
        <taxon>Candidatus Amphirhobacter</taxon>
    </lineage>
</organism>
<keyword evidence="1" id="KW-0378">Hydrolase</keyword>
<protein>
    <submittedName>
        <fullName evidence="4">GTP cyclohydrolase I FolE2</fullName>
    </submittedName>
</protein>
<proteinExistence type="predicted"/>
<keyword evidence="5" id="KW-1185">Reference proteome</keyword>
<dbReference type="Gene3D" id="3.40.50.880">
    <property type="match status" value="1"/>
</dbReference>
<feature type="compositionally biased region" description="Basic and acidic residues" evidence="2">
    <location>
        <begin position="134"/>
        <end position="144"/>
    </location>
</feature>
<dbReference type="InterPro" id="IPR017926">
    <property type="entry name" value="GATASE"/>
</dbReference>
<feature type="compositionally biased region" description="Low complexity" evidence="2">
    <location>
        <begin position="145"/>
        <end position="166"/>
    </location>
</feature>